<sequence>MIMAEFPKSIPVTVEATVELRSLDSRAFWLDALDRAGRSFLQNVLVFFGAGVTITSVSWTTLLGAAALAALVSLILAVSTATAVTSGNFLVDLADRAVRTGAGSLAAAIPVTGSITAIDWPTSLTIAGTTVLLSVVTSLLTENWGPAKGLPTLAPVDGEVIEVTDTEL</sequence>
<proteinExistence type="predicted"/>
<dbReference type="Proteomes" id="UP001057085">
    <property type="component" value="Segment"/>
</dbReference>
<keyword evidence="1" id="KW-1133">Transmembrane helix</keyword>
<protein>
    <submittedName>
        <fullName evidence="2">Holin class IV</fullName>
    </submittedName>
</protein>
<evidence type="ECO:0000313" key="2">
    <source>
        <dbReference type="EMBL" id="URG17510.1"/>
    </source>
</evidence>
<keyword evidence="3" id="KW-1185">Reference proteome</keyword>
<keyword evidence="1" id="KW-0812">Transmembrane</keyword>
<dbReference type="EMBL" id="ON191532">
    <property type="protein sequence ID" value="URG17510.1"/>
    <property type="molecule type" value="Genomic_DNA"/>
</dbReference>
<name>A0A9E7IFT3_9CAUD</name>
<reference evidence="2" key="1">
    <citation type="submission" date="2022-04" db="EMBL/GenBank/DDBJ databases">
        <authorList>
            <person name="Hwangbo M."/>
            <person name="Wang B."/>
            <person name="Yang S.-H."/>
            <person name="Gill J.J."/>
            <person name="Chu K.-H."/>
            <person name="Young R."/>
        </authorList>
    </citation>
    <scope>NUCLEOTIDE SEQUENCE</scope>
</reference>
<accession>A0A9E7IFT3</accession>
<gene>
    <name evidence="2" type="ORF">Mbo4_020</name>
</gene>
<feature type="transmembrane region" description="Helical" evidence="1">
    <location>
        <begin position="40"/>
        <end position="59"/>
    </location>
</feature>
<organism evidence="2 3">
    <name type="scientific">Rhodococcus phage Mbo4</name>
    <dbReference type="NCBI Taxonomy" id="2936912"/>
    <lineage>
        <taxon>Viruses</taxon>
        <taxon>Duplodnaviria</taxon>
        <taxon>Heunggongvirae</taxon>
        <taxon>Uroviricota</taxon>
        <taxon>Caudoviricetes</taxon>
        <taxon>Mboquatrovirus</taxon>
        <taxon>Mboquatrovirus Mbo4</taxon>
    </lineage>
</organism>
<dbReference type="InterPro" id="IPR020109">
    <property type="entry name" value="Holin_r1t"/>
</dbReference>
<feature type="transmembrane region" description="Helical" evidence="1">
    <location>
        <begin position="65"/>
        <end position="91"/>
    </location>
</feature>
<keyword evidence="1" id="KW-0472">Membrane</keyword>
<evidence type="ECO:0000313" key="3">
    <source>
        <dbReference type="Proteomes" id="UP001057085"/>
    </source>
</evidence>
<evidence type="ECO:0000256" key="1">
    <source>
        <dbReference type="SAM" id="Phobius"/>
    </source>
</evidence>
<dbReference type="Pfam" id="PF16945">
    <property type="entry name" value="Phage_r1t_holin"/>
    <property type="match status" value="2"/>
</dbReference>